<feature type="domain" description="Ice-binding protein C-terminal" evidence="2">
    <location>
        <begin position="229"/>
        <end position="252"/>
    </location>
</feature>
<dbReference type="InterPro" id="IPR013320">
    <property type="entry name" value="ConA-like_dom_sf"/>
</dbReference>
<sequence>MTRFNRLFAAASLALGLASSALAAPVLMHDYTLNGTLADALGGPSLVAINAGGTDGTIGATGFSFPKNSGLQLTNGSFNAANYSIEMAFSFDEIGSWRRIIDFKERSTDTGLYNLSGAIAFYPYTTGSGLFAPGQMVNIIITRDDATDMFNVYANGASVLSLLDTAGDAVFSTANETVNFFRDDLPVPNEASAGFVDRIRFFDGVLSATEARCLQTADPAACGVASGGTVPEPASLGLVGLALLGLGAARRRRA</sequence>
<feature type="chain" id="PRO_5046834587" evidence="1">
    <location>
        <begin position="24"/>
        <end position="254"/>
    </location>
</feature>
<organism evidence="3 4">
    <name type="scientific">Pelomonas margarita</name>
    <dbReference type="NCBI Taxonomy" id="3299031"/>
    <lineage>
        <taxon>Bacteria</taxon>
        <taxon>Pseudomonadati</taxon>
        <taxon>Pseudomonadota</taxon>
        <taxon>Betaproteobacteria</taxon>
        <taxon>Burkholderiales</taxon>
        <taxon>Sphaerotilaceae</taxon>
        <taxon>Roseateles</taxon>
    </lineage>
</organism>
<proteinExistence type="predicted"/>
<dbReference type="EMBL" id="JBIGHW010000004">
    <property type="protein sequence ID" value="MFG6441162.1"/>
    <property type="molecule type" value="Genomic_DNA"/>
</dbReference>
<protein>
    <submittedName>
        <fullName evidence="3">LamG-like jellyroll fold domain-containing protein</fullName>
    </submittedName>
</protein>
<comment type="caution">
    <text evidence="3">The sequence shown here is derived from an EMBL/GenBank/DDBJ whole genome shotgun (WGS) entry which is preliminary data.</text>
</comment>
<evidence type="ECO:0000313" key="3">
    <source>
        <dbReference type="EMBL" id="MFG6441162.1"/>
    </source>
</evidence>
<evidence type="ECO:0000313" key="4">
    <source>
        <dbReference type="Proteomes" id="UP001606301"/>
    </source>
</evidence>
<name>A0ABW7FII3_9BURK</name>
<reference evidence="3 4" key="1">
    <citation type="submission" date="2024-08" db="EMBL/GenBank/DDBJ databases">
        <authorList>
            <person name="Lu H."/>
        </authorList>
    </citation>
    <scope>NUCLEOTIDE SEQUENCE [LARGE SCALE GENOMIC DNA]</scope>
    <source>
        <strain evidence="3 4">LKC17W</strain>
    </source>
</reference>
<dbReference type="Proteomes" id="UP001606301">
    <property type="component" value="Unassembled WGS sequence"/>
</dbReference>
<keyword evidence="1" id="KW-0732">Signal</keyword>
<gene>
    <name evidence="3" type="ORF">ACG0Z3_10780</name>
</gene>
<dbReference type="RefSeq" id="WP_394397486.1">
    <property type="nucleotide sequence ID" value="NZ_JBIGHW010000004.1"/>
</dbReference>
<feature type="signal peptide" evidence="1">
    <location>
        <begin position="1"/>
        <end position="23"/>
    </location>
</feature>
<dbReference type="Pfam" id="PF13385">
    <property type="entry name" value="Laminin_G_3"/>
    <property type="match status" value="1"/>
</dbReference>
<keyword evidence="4" id="KW-1185">Reference proteome</keyword>
<evidence type="ECO:0000256" key="1">
    <source>
        <dbReference type="SAM" id="SignalP"/>
    </source>
</evidence>
<dbReference type="InterPro" id="IPR013424">
    <property type="entry name" value="Ice-binding_C"/>
</dbReference>
<dbReference type="NCBIfam" id="TIGR02595">
    <property type="entry name" value="PEP_CTERM"/>
    <property type="match status" value="1"/>
</dbReference>
<dbReference type="Gene3D" id="2.60.120.200">
    <property type="match status" value="1"/>
</dbReference>
<evidence type="ECO:0000259" key="2">
    <source>
        <dbReference type="Pfam" id="PF07589"/>
    </source>
</evidence>
<dbReference type="Pfam" id="PF07589">
    <property type="entry name" value="PEP-CTERM"/>
    <property type="match status" value="1"/>
</dbReference>
<dbReference type="SUPFAM" id="SSF49899">
    <property type="entry name" value="Concanavalin A-like lectins/glucanases"/>
    <property type="match status" value="1"/>
</dbReference>
<accession>A0ABW7FII3</accession>